<accession>B8BZV9</accession>
<dbReference type="GO" id="GO:0015171">
    <property type="term" value="F:amino acid transmembrane transporter activity"/>
    <property type="evidence" value="ECO:0000318"/>
    <property type="project" value="GO_Central"/>
</dbReference>
<feature type="domain" description="Cationic amino acid transporter C-terminal" evidence="6">
    <location>
        <begin position="479"/>
        <end position="510"/>
    </location>
</feature>
<feature type="transmembrane region" description="Helical" evidence="5">
    <location>
        <begin position="504"/>
        <end position="523"/>
    </location>
</feature>
<feature type="transmembrane region" description="Helical" evidence="5">
    <location>
        <begin position="308"/>
        <end position="331"/>
    </location>
</feature>
<evidence type="ECO:0000256" key="1">
    <source>
        <dbReference type="ARBA" id="ARBA00004141"/>
    </source>
</evidence>
<feature type="transmembrane region" description="Helical" evidence="5">
    <location>
        <begin position="415"/>
        <end position="433"/>
    </location>
</feature>
<evidence type="ECO:0000256" key="3">
    <source>
        <dbReference type="ARBA" id="ARBA00022989"/>
    </source>
</evidence>
<dbReference type="GeneID" id="7448856"/>
<evidence type="ECO:0000313" key="7">
    <source>
        <dbReference type="EMBL" id="EED93414.1"/>
    </source>
</evidence>
<dbReference type="InParanoid" id="B8BZV9"/>
<keyword evidence="3 5" id="KW-1133">Transmembrane helix</keyword>
<organism evidence="7 8">
    <name type="scientific">Thalassiosira pseudonana</name>
    <name type="common">Marine diatom</name>
    <name type="synonym">Cyclotella nana</name>
    <dbReference type="NCBI Taxonomy" id="35128"/>
    <lineage>
        <taxon>Eukaryota</taxon>
        <taxon>Sar</taxon>
        <taxon>Stramenopiles</taxon>
        <taxon>Ochrophyta</taxon>
        <taxon>Bacillariophyta</taxon>
        <taxon>Coscinodiscophyceae</taxon>
        <taxon>Thalassiosirophycidae</taxon>
        <taxon>Thalassiosirales</taxon>
        <taxon>Thalassiosiraceae</taxon>
        <taxon>Thalassiosira</taxon>
    </lineage>
</organism>
<dbReference type="PANTHER" id="PTHR43243:SF82">
    <property type="entry name" value="CATIONIC AMINO ACID TRANSPORTER C-TERMINAL DOMAIN-CONTAINING PROTEIN"/>
    <property type="match status" value="1"/>
</dbReference>
<name>B8BZV9_THAPS</name>
<dbReference type="STRING" id="35128.B8BZV9"/>
<comment type="subcellular location">
    <subcellularLocation>
        <location evidence="1">Membrane</location>
        <topology evidence="1">Multi-pass membrane protein</topology>
    </subcellularLocation>
</comment>
<dbReference type="OMA" id="FCLYLMY"/>
<dbReference type="RefSeq" id="XP_002289877.1">
    <property type="nucleotide sequence ID" value="XM_002289841.1"/>
</dbReference>
<reference evidence="7 8" key="2">
    <citation type="journal article" date="2008" name="Nature">
        <title>The Phaeodactylum genome reveals the evolutionary history of diatom genomes.</title>
        <authorList>
            <person name="Bowler C."/>
            <person name="Allen A.E."/>
            <person name="Badger J.H."/>
            <person name="Grimwood J."/>
            <person name="Jabbari K."/>
            <person name="Kuo A."/>
            <person name="Maheswari U."/>
            <person name="Martens C."/>
            <person name="Maumus F."/>
            <person name="Otillar R.P."/>
            <person name="Rayko E."/>
            <person name="Salamov A."/>
            <person name="Vandepoele K."/>
            <person name="Beszteri B."/>
            <person name="Gruber A."/>
            <person name="Heijde M."/>
            <person name="Katinka M."/>
            <person name="Mock T."/>
            <person name="Valentin K."/>
            <person name="Verret F."/>
            <person name="Berges J.A."/>
            <person name="Brownlee C."/>
            <person name="Cadoret J.P."/>
            <person name="Chiovitti A."/>
            <person name="Choi C.J."/>
            <person name="Coesel S."/>
            <person name="De Martino A."/>
            <person name="Detter J.C."/>
            <person name="Durkin C."/>
            <person name="Falciatore A."/>
            <person name="Fournet J."/>
            <person name="Haruta M."/>
            <person name="Huysman M.J."/>
            <person name="Jenkins B.D."/>
            <person name="Jiroutova K."/>
            <person name="Jorgensen R.E."/>
            <person name="Joubert Y."/>
            <person name="Kaplan A."/>
            <person name="Kroger N."/>
            <person name="Kroth P.G."/>
            <person name="La Roche J."/>
            <person name="Lindquist E."/>
            <person name="Lommer M."/>
            <person name="Martin-Jezequel V."/>
            <person name="Lopez P.J."/>
            <person name="Lucas S."/>
            <person name="Mangogna M."/>
            <person name="McGinnis K."/>
            <person name="Medlin L.K."/>
            <person name="Montsant A."/>
            <person name="Oudot-Le Secq M.P."/>
            <person name="Napoli C."/>
            <person name="Obornik M."/>
            <person name="Parker M.S."/>
            <person name="Petit J.L."/>
            <person name="Porcel B.M."/>
            <person name="Poulsen N."/>
            <person name="Robison M."/>
            <person name="Rychlewski L."/>
            <person name="Rynearson T.A."/>
            <person name="Schmutz J."/>
            <person name="Shapiro H."/>
            <person name="Siaut M."/>
            <person name="Stanley M."/>
            <person name="Sussman M.R."/>
            <person name="Taylor A.R."/>
            <person name="Vardi A."/>
            <person name="von Dassow P."/>
            <person name="Vyverman W."/>
            <person name="Willis A."/>
            <person name="Wyrwicz L.S."/>
            <person name="Rokhsar D.S."/>
            <person name="Weissenbach J."/>
            <person name="Armbrust E.V."/>
            <person name="Green B.R."/>
            <person name="Van de Peer Y."/>
            <person name="Grigoriev I.V."/>
        </authorList>
    </citation>
    <scope>NUCLEOTIDE SEQUENCE [LARGE SCALE GENOMIC DNA]</scope>
    <source>
        <strain evidence="7 8">CCMP1335</strain>
    </source>
</reference>
<dbReference type="GO" id="GO:0006865">
    <property type="term" value="P:amino acid transport"/>
    <property type="evidence" value="ECO:0000318"/>
    <property type="project" value="GO_Central"/>
</dbReference>
<evidence type="ECO:0000259" key="6">
    <source>
        <dbReference type="Pfam" id="PF13906"/>
    </source>
</evidence>
<reference evidence="7 8" key="1">
    <citation type="journal article" date="2004" name="Science">
        <title>The genome of the diatom Thalassiosira pseudonana: ecology, evolution, and metabolism.</title>
        <authorList>
            <person name="Armbrust E.V."/>
            <person name="Berges J.A."/>
            <person name="Bowler C."/>
            <person name="Green B.R."/>
            <person name="Martinez D."/>
            <person name="Putnam N.H."/>
            <person name="Zhou S."/>
            <person name="Allen A.E."/>
            <person name="Apt K.E."/>
            <person name="Bechner M."/>
            <person name="Brzezinski M.A."/>
            <person name="Chaal B.K."/>
            <person name="Chiovitti A."/>
            <person name="Davis A.K."/>
            <person name="Demarest M.S."/>
            <person name="Detter J.C."/>
            <person name="Glavina T."/>
            <person name="Goodstein D."/>
            <person name="Hadi M.Z."/>
            <person name="Hellsten U."/>
            <person name="Hildebrand M."/>
            <person name="Jenkins B.D."/>
            <person name="Jurka J."/>
            <person name="Kapitonov V.V."/>
            <person name="Kroger N."/>
            <person name="Lau W.W."/>
            <person name="Lane T.W."/>
            <person name="Larimer F.W."/>
            <person name="Lippmeier J.C."/>
            <person name="Lucas S."/>
            <person name="Medina M."/>
            <person name="Montsant A."/>
            <person name="Obornik M."/>
            <person name="Parker M.S."/>
            <person name="Palenik B."/>
            <person name="Pazour G.J."/>
            <person name="Richardson P.M."/>
            <person name="Rynearson T.A."/>
            <person name="Saito M.A."/>
            <person name="Schwartz D.C."/>
            <person name="Thamatrakoln K."/>
            <person name="Valentin K."/>
            <person name="Vardi A."/>
            <person name="Wilkerson F.P."/>
            <person name="Rokhsar D.S."/>
        </authorList>
    </citation>
    <scope>NUCLEOTIDE SEQUENCE [LARGE SCALE GENOMIC DNA]</scope>
    <source>
        <strain evidence="7 8">CCMP1335</strain>
    </source>
</reference>
<feature type="transmembrane region" description="Helical" evidence="5">
    <location>
        <begin position="264"/>
        <end position="288"/>
    </location>
</feature>
<feature type="transmembrane region" description="Helical" evidence="5">
    <location>
        <begin position="33"/>
        <end position="57"/>
    </location>
</feature>
<dbReference type="Pfam" id="PF13520">
    <property type="entry name" value="AA_permease_2"/>
    <property type="match status" value="1"/>
</dbReference>
<feature type="transmembrane region" description="Helical" evidence="5">
    <location>
        <begin position="64"/>
        <end position="86"/>
    </location>
</feature>
<dbReference type="PANTHER" id="PTHR43243">
    <property type="entry name" value="INNER MEMBRANE TRANSPORTER YGJI-RELATED"/>
    <property type="match status" value="1"/>
</dbReference>
<dbReference type="Pfam" id="PF13906">
    <property type="entry name" value="AA_permease_C"/>
    <property type="match status" value="1"/>
</dbReference>
<proteinExistence type="predicted"/>
<feature type="transmembrane region" description="Helical" evidence="5">
    <location>
        <begin position="225"/>
        <end position="243"/>
    </location>
</feature>
<evidence type="ECO:0000256" key="4">
    <source>
        <dbReference type="ARBA" id="ARBA00023136"/>
    </source>
</evidence>
<dbReference type="PaxDb" id="35128-Thaps262236"/>
<dbReference type="eggNOG" id="KOG1286">
    <property type="taxonomic scope" value="Eukaryota"/>
</dbReference>
<keyword evidence="8" id="KW-1185">Reference proteome</keyword>
<sequence>MATETTSLTDTSSTEALVSSSSNNNSLHKHLTLFDLVCVGVGATVGSGVYAVCGLIAHSQAGPATFISWSIAGVAASVSGLCYAELGGRYPTSGSSYVYVKETFENELASVVAGACLTLEYVGSASAVARSWGDKVVEYLKAYQGEGSGWKILLFLLEPGFGINPCAFAVSAAAVLILLNGVKESKCVTNLFTVLNITLLLFVTGAALVLAKAENLTPLIVPEFGTAWILRGATSSFFGYIGFDEICCIAGESKNPVRDLPRAIILTLIIVTTLYIAASIGLAGMVPYADVSETSGFPNGFRYRGYEWAAEVAALGELIALPFVVLITIMAQPRLQYAMSVDGILPPVFVEVDSSGNLVQGLKISGLLMTVIATLVPFRHLDDLISSGILIAFTMTDMSVIMVRRTSPRNNPHLLPRLVATFIVSSFLSGFLLRIRLSNEVSDSGVSLATILACSATLFIGSRIQTKCPNKGCNEQGLFLAPFVPILPLCGIFINIYLVAQLELTGCLMIFGYLGFAVGAYLYRKNRRREIERMVSMHETRS</sequence>
<dbReference type="Gene3D" id="1.20.1740.10">
    <property type="entry name" value="Amino acid/polyamine transporter I"/>
    <property type="match status" value="1"/>
</dbReference>
<dbReference type="AlphaFoldDB" id="B8BZV9"/>
<feature type="transmembrane region" description="Helical" evidence="5">
    <location>
        <begin position="191"/>
        <end position="213"/>
    </location>
</feature>
<evidence type="ECO:0000256" key="5">
    <source>
        <dbReference type="SAM" id="Phobius"/>
    </source>
</evidence>
<feature type="transmembrane region" description="Helical" evidence="5">
    <location>
        <begin position="477"/>
        <end position="498"/>
    </location>
</feature>
<feature type="transmembrane region" description="Helical" evidence="5">
    <location>
        <begin position="161"/>
        <end position="179"/>
    </location>
</feature>
<feature type="transmembrane region" description="Helical" evidence="5">
    <location>
        <begin position="445"/>
        <end position="465"/>
    </location>
</feature>
<dbReference type="InterPro" id="IPR002293">
    <property type="entry name" value="AA/rel_permease1"/>
</dbReference>
<dbReference type="KEGG" id="tps:THAPSDRAFT_262236"/>
<evidence type="ECO:0000313" key="8">
    <source>
        <dbReference type="Proteomes" id="UP000001449"/>
    </source>
</evidence>
<dbReference type="InterPro" id="IPR029485">
    <property type="entry name" value="CAT_C"/>
</dbReference>
<dbReference type="EMBL" id="CM000641">
    <property type="protein sequence ID" value="EED93414.1"/>
    <property type="molecule type" value="Genomic_DNA"/>
</dbReference>
<keyword evidence="2 5" id="KW-0812">Transmembrane</keyword>
<dbReference type="HOGENOM" id="CLU_007946_15_11_1"/>
<dbReference type="Proteomes" id="UP000001449">
    <property type="component" value="Chromosome 4"/>
</dbReference>
<feature type="non-terminal residue" evidence="7">
    <location>
        <position position="1"/>
    </location>
</feature>
<protein>
    <submittedName>
        <fullName evidence="7">Amino acid transporter</fullName>
    </submittedName>
</protein>
<gene>
    <name evidence="7" type="ORF">THAPSDRAFT_262236</name>
</gene>
<keyword evidence="4 5" id="KW-0472">Membrane</keyword>
<evidence type="ECO:0000256" key="2">
    <source>
        <dbReference type="ARBA" id="ARBA00022692"/>
    </source>
</evidence>
<dbReference type="GO" id="GO:0016020">
    <property type="term" value="C:membrane"/>
    <property type="evidence" value="ECO:0007669"/>
    <property type="project" value="UniProtKB-SubCell"/>
</dbReference>